<feature type="chain" id="PRO_5013299103" evidence="1">
    <location>
        <begin position="32"/>
        <end position="247"/>
    </location>
</feature>
<keyword evidence="1" id="KW-0732">Signal</keyword>
<evidence type="ECO:0000313" key="2">
    <source>
        <dbReference type="EMBL" id="ARS01357.1"/>
    </source>
</evidence>
<protein>
    <submittedName>
        <fullName evidence="2">Ccap 1</fullName>
    </submittedName>
</protein>
<accession>A0A1X9WED2</accession>
<organism evidence="2">
    <name type="scientific">Deroceras reticulatum</name>
    <name type="common">Gray garden slug</name>
    <dbReference type="NCBI Taxonomy" id="145610"/>
    <lineage>
        <taxon>Eukaryota</taxon>
        <taxon>Metazoa</taxon>
        <taxon>Spiralia</taxon>
        <taxon>Lophotrochozoa</taxon>
        <taxon>Mollusca</taxon>
        <taxon>Gastropoda</taxon>
        <taxon>Heterobranchia</taxon>
        <taxon>Euthyneura</taxon>
        <taxon>Panpulmonata</taxon>
        <taxon>Eupulmonata</taxon>
        <taxon>Stylommatophora</taxon>
        <taxon>Helicina</taxon>
        <taxon>Limacoidea</taxon>
        <taxon>Agriolimacidae</taxon>
        <taxon>Deroceras</taxon>
    </lineage>
</organism>
<dbReference type="AlphaFoldDB" id="A0A1X9WED2"/>
<name>A0A1X9WED2_DERRE</name>
<reference evidence="2" key="2">
    <citation type="submission" date="2017-02" db="EMBL/GenBank/DDBJ databases">
        <authorList>
            <person name="Peterson S.W."/>
        </authorList>
    </citation>
    <scope>NUCLEOTIDE SEQUENCE</scope>
</reference>
<sequence>MLPDKASHILSTGSTLALALSLLFCTLRVYAEDPDQDYSNLPLTNTASVQSTDSESQAARLSDLLKLKDSVSYILPPETDIQESDNGEQTDSSELPKKVFCNGFTGCGGPLRSRRRMKDPDTELRVLSKRPFCNSYGCYNSGRKRFGQTSSISKDDTLQVPRQKVTTFADGWPWARMKKLFCNGYGGCQNMGKRLKQFNPDVENQVSSDQRLPSPVSKVVHSSGGRKRFISSNFDEDFDSFIDSMRR</sequence>
<dbReference type="EMBL" id="KY659256">
    <property type="protein sequence ID" value="ARS01357.1"/>
    <property type="molecule type" value="mRNA"/>
</dbReference>
<reference evidence="2" key="1">
    <citation type="journal article" date="2017" name="Peptides">
        <title>Neuropeptides predicted from the transcriptome analysis of the gray garden slug Deroceras reticulatum.</title>
        <authorList>
            <person name="Ahn S.J."/>
            <person name="Martin R."/>
            <person name="Rao S."/>
            <person name="Choi M.Y."/>
        </authorList>
    </citation>
    <scope>NUCLEOTIDE SEQUENCE</scope>
</reference>
<proteinExistence type="evidence at transcript level"/>
<feature type="signal peptide" evidence="1">
    <location>
        <begin position="1"/>
        <end position="31"/>
    </location>
</feature>
<evidence type="ECO:0000256" key="1">
    <source>
        <dbReference type="SAM" id="SignalP"/>
    </source>
</evidence>